<protein>
    <recommendedName>
        <fullName evidence="2">protein-tyrosine-phosphatase</fullName>
        <ecNumber evidence="2">3.1.3.48</ecNumber>
    </recommendedName>
</protein>
<gene>
    <name evidence="7" type="ORF">HII31_04420</name>
</gene>
<organism evidence="7 8">
    <name type="scientific">Pseudocercospora fuligena</name>
    <dbReference type="NCBI Taxonomy" id="685502"/>
    <lineage>
        <taxon>Eukaryota</taxon>
        <taxon>Fungi</taxon>
        <taxon>Dikarya</taxon>
        <taxon>Ascomycota</taxon>
        <taxon>Pezizomycotina</taxon>
        <taxon>Dothideomycetes</taxon>
        <taxon>Dothideomycetidae</taxon>
        <taxon>Mycosphaerellales</taxon>
        <taxon>Mycosphaerellaceae</taxon>
        <taxon>Pseudocercospora</taxon>
    </lineage>
</organism>
<sequence>MERLFIGGLAALYKEPNPLKENGITHVLSVLDFEIGDAAKEWGKQGIKHLHVRLEDSPEENLLKWFERTNEFIDEGIEGGELLDISMNVLDLADRFVGAVFVHCAMGVSRSTTVVCAYLMWKFGKDRDQALEWLREGRERCFPNFGFWEQLGVYEDVLKCKTEGEREEVVKRWARGKYPPTKL</sequence>
<comment type="similarity">
    <text evidence="1">Belongs to the protein-tyrosine phosphatase family. Non-receptor class dual specificity subfamily.</text>
</comment>
<name>A0A8H6RNS3_9PEZI</name>
<dbReference type="GO" id="GO:0004725">
    <property type="term" value="F:protein tyrosine phosphatase activity"/>
    <property type="evidence" value="ECO:0007669"/>
    <property type="project" value="UniProtKB-EC"/>
</dbReference>
<dbReference type="PANTHER" id="PTHR45848:SF4">
    <property type="entry name" value="DUAL SPECIFICITY PROTEIN PHOSPHATASE 12"/>
    <property type="match status" value="1"/>
</dbReference>
<accession>A0A8H6RNS3</accession>
<dbReference type="GO" id="GO:0005634">
    <property type="term" value="C:nucleus"/>
    <property type="evidence" value="ECO:0007669"/>
    <property type="project" value="TreeGrafter"/>
</dbReference>
<dbReference type="InterPro" id="IPR000387">
    <property type="entry name" value="Tyr_Pase_dom"/>
</dbReference>
<evidence type="ECO:0000259" key="5">
    <source>
        <dbReference type="PROSITE" id="PS50054"/>
    </source>
</evidence>
<keyword evidence="8" id="KW-1185">Reference proteome</keyword>
<dbReference type="InterPro" id="IPR016130">
    <property type="entry name" value="Tyr_Pase_AS"/>
</dbReference>
<dbReference type="Pfam" id="PF00782">
    <property type="entry name" value="DSPc"/>
    <property type="match status" value="1"/>
</dbReference>
<keyword evidence="3" id="KW-0378">Hydrolase</keyword>
<feature type="domain" description="Tyrosine specific protein phosphatases" evidence="6">
    <location>
        <begin position="63"/>
        <end position="138"/>
    </location>
</feature>
<keyword evidence="4" id="KW-0904">Protein phosphatase</keyword>
<dbReference type="CDD" id="cd14498">
    <property type="entry name" value="DSP"/>
    <property type="match status" value="1"/>
</dbReference>
<dbReference type="AlphaFoldDB" id="A0A8H6RNS3"/>
<dbReference type="EMBL" id="JABCIY010000063">
    <property type="protein sequence ID" value="KAF7194183.1"/>
    <property type="molecule type" value="Genomic_DNA"/>
</dbReference>
<evidence type="ECO:0000259" key="6">
    <source>
        <dbReference type="PROSITE" id="PS50056"/>
    </source>
</evidence>
<dbReference type="OrthoDB" id="10252009at2759"/>
<dbReference type="SMART" id="SM00195">
    <property type="entry name" value="DSPc"/>
    <property type="match status" value="1"/>
</dbReference>
<evidence type="ECO:0000313" key="7">
    <source>
        <dbReference type="EMBL" id="KAF7194183.1"/>
    </source>
</evidence>
<proteinExistence type="inferred from homology"/>
<evidence type="ECO:0000256" key="1">
    <source>
        <dbReference type="ARBA" id="ARBA00008601"/>
    </source>
</evidence>
<dbReference type="PANTHER" id="PTHR45848">
    <property type="entry name" value="DUAL SPECIFICITY PROTEIN PHOSPHATASE 12 FAMILY MEMBER"/>
    <property type="match status" value="1"/>
</dbReference>
<dbReference type="PROSITE" id="PS00383">
    <property type="entry name" value="TYR_PHOSPHATASE_1"/>
    <property type="match status" value="1"/>
</dbReference>
<dbReference type="GO" id="GO:0008138">
    <property type="term" value="F:protein tyrosine/serine/threonine phosphatase activity"/>
    <property type="evidence" value="ECO:0007669"/>
    <property type="project" value="TreeGrafter"/>
</dbReference>
<dbReference type="InterPro" id="IPR000340">
    <property type="entry name" value="Dual-sp_phosphatase_cat-dom"/>
</dbReference>
<evidence type="ECO:0000256" key="3">
    <source>
        <dbReference type="ARBA" id="ARBA00022801"/>
    </source>
</evidence>
<dbReference type="SUPFAM" id="SSF52799">
    <property type="entry name" value="(Phosphotyrosine protein) phosphatases II"/>
    <property type="match status" value="1"/>
</dbReference>
<dbReference type="Gene3D" id="3.90.190.10">
    <property type="entry name" value="Protein tyrosine phosphatase superfamily"/>
    <property type="match status" value="1"/>
</dbReference>
<evidence type="ECO:0000313" key="8">
    <source>
        <dbReference type="Proteomes" id="UP000660729"/>
    </source>
</evidence>
<dbReference type="InterPro" id="IPR029021">
    <property type="entry name" value="Prot-tyrosine_phosphatase-like"/>
</dbReference>
<dbReference type="EC" id="3.1.3.48" evidence="2"/>
<comment type="caution">
    <text evidence="7">The sequence shown here is derived from an EMBL/GenBank/DDBJ whole genome shotgun (WGS) entry which is preliminary data.</text>
</comment>
<feature type="domain" description="Tyrosine-protein phosphatase" evidence="5">
    <location>
        <begin position="1"/>
        <end position="160"/>
    </location>
</feature>
<evidence type="ECO:0000256" key="2">
    <source>
        <dbReference type="ARBA" id="ARBA00013064"/>
    </source>
</evidence>
<dbReference type="Proteomes" id="UP000660729">
    <property type="component" value="Unassembled WGS sequence"/>
</dbReference>
<dbReference type="InterPro" id="IPR020422">
    <property type="entry name" value="TYR_PHOSPHATASE_DUAL_dom"/>
</dbReference>
<dbReference type="PROSITE" id="PS50056">
    <property type="entry name" value="TYR_PHOSPHATASE_2"/>
    <property type="match status" value="1"/>
</dbReference>
<evidence type="ECO:0000256" key="4">
    <source>
        <dbReference type="ARBA" id="ARBA00022912"/>
    </source>
</evidence>
<dbReference type="PROSITE" id="PS50054">
    <property type="entry name" value="TYR_PHOSPHATASE_DUAL"/>
    <property type="match status" value="1"/>
</dbReference>
<reference evidence="7" key="1">
    <citation type="submission" date="2020-04" db="EMBL/GenBank/DDBJ databases">
        <title>Draft genome resource of the tomato pathogen Pseudocercospora fuligena.</title>
        <authorList>
            <person name="Zaccaron A."/>
        </authorList>
    </citation>
    <scope>NUCLEOTIDE SEQUENCE</scope>
    <source>
        <strain evidence="7">PF001</strain>
    </source>
</reference>